<name>A0A9K3HAH7_HELAN</name>
<evidence type="ECO:0000313" key="1">
    <source>
        <dbReference type="EMBL" id="KAF5773652.1"/>
    </source>
</evidence>
<evidence type="ECO:0000313" key="2">
    <source>
        <dbReference type="Proteomes" id="UP000215914"/>
    </source>
</evidence>
<proteinExistence type="predicted"/>
<dbReference type="EMBL" id="MNCJ02000328">
    <property type="protein sequence ID" value="KAF5773652.1"/>
    <property type="molecule type" value="Genomic_DNA"/>
</dbReference>
<gene>
    <name evidence="1" type="ORF">HanXRQr2_Chr13g0590961</name>
</gene>
<reference evidence="1" key="2">
    <citation type="submission" date="2020-06" db="EMBL/GenBank/DDBJ databases">
        <title>Helianthus annuus Genome sequencing and assembly Release 2.</title>
        <authorList>
            <person name="Gouzy J."/>
            <person name="Langlade N."/>
            <person name="Munos S."/>
        </authorList>
    </citation>
    <scope>NUCLEOTIDE SEQUENCE</scope>
    <source>
        <tissue evidence="1">Leaves</tissue>
    </source>
</reference>
<reference evidence="1" key="1">
    <citation type="journal article" date="2017" name="Nature">
        <title>The sunflower genome provides insights into oil metabolism, flowering and Asterid evolution.</title>
        <authorList>
            <person name="Badouin H."/>
            <person name="Gouzy J."/>
            <person name="Grassa C.J."/>
            <person name="Murat F."/>
            <person name="Staton S.E."/>
            <person name="Cottret L."/>
            <person name="Lelandais-Briere C."/>
            <person name="Owens G.L."/>
            <person name="Carrere S."/>
            <person name="Mayjonade B."/>
            <person name="Legrand L."/>
            <person name="Gill N."/>
            <person name="Kane N.C."/>
            <person name="Bowers J.E."/>
            <person name="Hubner S."/>
            <person name="Bellec A."/>
            <person name="Berard A."/>
            <person name="Berges H."/>
            <person name="Blanchet N."/>
            <person name="Boniface M.C."/>
            <person name="Brunel D."/>
            <person name="Catrice O."/>
            <person name="Chaidir N."/>
            <person name="Claudel C."/>
            <person name="Donnadieu C."/>
            <person name="Faraut T."/>
            <person name="Fievet G."/>
            <person name="Helmstetter N."/>
            <person name="King M."/>
            <person name="Knapp S.J."/>
            <person name="Lai Z."/>
            <person name="Le Paslier M.C."/>
            <person name="Lippi Y."/>
            <person name="Lorenzon L."/>
            <person name="Mandel J.R."/>
            <person name="Marage G."/>
            <person name="Marchand G."/>
            <person name="Marquand E."/>
            <person name="Bret-Mestries E."/>
            <person name="Morien E."/>
            <person name="Nambeesan S."/>
            <person name="Nguyen T."/>
            <person name="Pegot-Espagnet P."/>
            <person name="Pouilly N."/>
            <person name="Raftis F."/>
            <person name="Sallet E."/>
            <person name="Schiex T."/>
            <person name="Thomas J."/>
            <person name="Vandecasteele C."/>
            <person name="Vares D."/>
            <person name="Vear F."/>
            <person name="Vautrin S."/>
            <person name="Crespi M."/>
            <person name="Mangin B."/>
            <person name="Burke J.M."/>
            <person name="Salse J."/>
            <person name="Munos S."/>
            <person name="Vincourt P."/>
            <person name="Rieseberg L.H."/>
            <person name="Langlade N.B."/>
        </authorList>
    </citation>
    <scope>NUCLEOTIDE SEQUENCE</scope>
    <source>
        <tissue evidence="1">Leaves</tissue>
    </source>
</reference>
<dbReference type="Gramene" id="mRNA:HanXRQr2_Chr13g0590961">
    <property type="protein sequence ID" value="mRNA:HanXRQr2_Chr13g0590961"/>
    <property type="gene ID" value="HanXRQr2_Chr13g0590961"/>
</dbReference>
<keyword evidence="2" id="KW-1185">Reference proteome</keyword>
<organism evidence="1 2">
    <name type="scientific">Helianthus annuus</name>
    <name type="common">Common sunflower</name>
    <dbReference type="NCBI Taxonomy" id="4232"/>
    <lineage>
        <taxon>Eukaryota</taxon>
        <taxon>Viridiplantae</taxon>
        <taxon>Streptophyta</taxon>
        <taxon>Embryophyta</taxon>
        <taxon>Tracheophyta</taxon>
        <taxon>Spermatophyta</taxon>
        <taxon>Magnoliopsida</taxon>
        <taxon>eudicotyledons</taxon>
        <taxon>Gunneridae</taxon>
        <taxon>Pentapetalae</taxon>
        <taxon>asterids</taxon>
        <taxon>campanulids</taxon>
        <taxon>Asterales</taxon>
        <taxon>Asteraceae</taxon>
        <taxon>Asteroideae</taxon>
        <taxon>Heliantheae alliance</taxon>
        <taxon>Heliantheae</taxon>
        <taxon>Helianthus</taxon>
    </lineage>
</organism>
<sequence length="47" mass="5470">MSSSPSRISSIRKMFLFNCKRSLKQLFGIKDENAFVPKTKSTPWTEF</sequence>
<comment type="caution">
    <text evidence="1">The sequence shown here is derived from an EMBL/GenBank/DDBJ whole genome shotgun (WGS) entry which is preliminary data.</text>
</comment>
<protein>
    <submittedName>
        <fullName evidence="1">Uncharacterized protein</fullName>
    </submittedName>
</protein>
<dbReference type="Proteomes" id="UP000215914">
    <property type="component" value="Unassembled WGS sequence"/>
</dbReference>
<dbReference type="AlphaFoldDB" id="A0A9K3HAH7"/>
<accession>A0A9K3HAH7</accession>